<accession>A0AAV2EFB7</accession>
<evidence type="ECO:0000313" key="2">
    <source>
        <dbReference type="EMBL" id="CAL1384250.1"/>
    </source>
</evidence>
<proteinExistence type="predicted"/>
<dbReference type="AlphaFoldDB" id="A0AAV2EFB7"/>
<dbReference type="PANTHER" id="PTHR35218">
    <property type="entry name" value="RNASE H DOMAIN-CONTAINING PROTEIN"/>
    <property type="match status" value="1"/>
</dbReference>
<name>A0AAV2EFB7_9ROSI</name>
<gene>
    <name evidence="2" type="ORF">LTRI10_LOCUS25470</name>
</gene>
<evidence type="ECO:0000313" key="3">
    <source>
        <dbReference type="Proteomes" id="UP001497516"/>
    </source>
</evidence>
<sequence length="299" mass="33547">MAMKNGKQGKSPDMKNNLSPKNVKHPPRRISFESKQEEKTQKPENDIHDPKAHCRGEVDGTAMALTLFDFNPVLRKGKHSLICIMIKVFFWNCRGAKHLKFCPTFDFYKSTHKPNIVCIVEPRVSRKDAIDIISTLGFDSCEISDASGFSGGIWALWNKSDVQMSNTEIHKQFIHLDCSMSSGECCALTAIYANPNEHARREYGMLFVGSIIESVAFGYCLEISTPSQYHLINREEPVSVLPKSNPLSVSLMTVDSWTLDSRVLDSHGSKVDMELGRGSIEDFATWNGHKSTLKPLSFT</sequence>
<dbReference type="InterPro" id="IPR036691">
    <property type="entry name" value="Endo/exonu/phosph_ase_sf"/>
</dbReference>
<organism evidence="2 3">
    <name type="scientific">Linum trigynum</name>
    <dbReference type="NCBI Taxonomy" id="586398"/>
    <lineage>
        <taxon>Eukaryota</taxon>
        <taxon>Viridiplantae</taxon>
        <taxon>Streptophyta</taxon>
        <taxon>Embryophyta</taxon>
        <taxon>Tracheophyta</taxon>
        <taxon>Spermatophyta</taxon>
        <taxon>Magnoliopsida</taxon>
        <taxon>eudicotyledons</taxon>
        <taxon>Gunneridae</taxon>
        <taxon>Pentapetalae</taxon>
        <taxon>rosids</taxon>
        <taxon>fabids</taxon>
        <taxon>Malpighiales</taxon>
        <taxon>Linaceae</taxon>
        <taxon>Linum</taxon>
    </lineage>
</organism>
<evidence type="ECO:0000256" key="1">
    <source>
        <dbReference type="SAM" id="MobiDB-lite"/>
    </source>
</evidence>
<reference evidence="2 3" key="1">
    <citation type="submission" date="2024-04" db="EMBL/GenBank/DDBJ databases">
        <authorList>
            <person name="Fracassetti M."/>
        </authorList>
    </citation>
    <scope>NUCLEOTIDE SEQUENCE [LARGE SCALE GENOMIC DNA]</scope>
</reference>
<dbReference type="Proteomes" id="UP001497516">
    <property type="component" value="Chromosome 4"/>
</dbReference>
<feature type="region of interest" description="Disordered" evidence="1">
    <location>
        <begin position="1"/>
        <end position="52"/>
    </location>
</feature>
<protein>
    <submittedName>
        <fullName evidence="2">Uncharacterized protein</fullName>
    </submittedName>
</protein>
<dbReference type="PANTHER" id="PTHR35218:SF9">
    <property type="entry name" value="ENDONUCLEASE_EXONUCLEASE_PHOSPHATASE DOMAIN-CONTAINING PROTEIN"/>
    <property type="match status" value="1"/>
</dbReference>
<feature type="compositionally biased region" description="Basic and acidic residues" evidence="1">
    <location>
        <begin position="30"/>
        <end position="52"/>
    </location>
</feature>
<dbReference type="Gene3D" id="3.60.10.10">
    <property type="entry name" value="Endonuclease/exonuclease/phosphatase"/>
    <property type="match status" value="1"/>
</dbReference>
<dbReference type="SUPFAM" id="SSF56219">
    <property type="entry name" value="DNase I-like"/>
    <property type="match status" value="1"/>
</dbReference>
<keyword evidence="3" id="KW-1185">Reference proteome</keyword>
<dbReference type="EMBL" id="OZ034817">
    <property type="protein sequence ID" value="CAL1384250.1"/>
    <property type="molecule type" value="Genomic_DNA"/>
</dbReference>